<feature type="compositionally biased region" description="Basic and acidic residues" evidence="1">
    <location>
        <begin position="128"/>
        <end position="155"/>
    </location>
</feature>
<sequence length="792" mass="87932">MSDMNSSDVPSYLERHRLLLLSRLLLVMLSLKKVNSVRPRAGDLMGDFGLPPPPPSYESPSDRRKAERESARLTRRAGKEGRRGNRVGHELDVAAVAAIKLKPPGNPDCNLIKPQPEISLRGGIGEMQSKEDKSISGVDRRQEIPRGGRAEEMQGRRGRKAGGGSSGGSAREAPKPAGLLMAPPRGGGEQGGLAERPTRPKPDGGAGTASLLRQRALLEADREVADAGNWDEGEAGDEVGFAQGFEAQTGGMVDTEDDVYLEFEDEDEPVKQEEAAPVTWQLIARYMANFKPNTKAMFTRFTEEVWHLRSRIDYAEKGKNYYMITLYSKGDYDFVKKGGPWIFKQHALIIKDFDKSMQPSDIKLDKVPVWVRIYNVPFEKQNEVWGRRYGDGLGETIEVDVPESELKKHEFLRVRVNLPYNKRLQTQITTGIKGKPWTVKVFKLKYERVPYYCSHCGFMGHKTDVCEKKKPGVPSMGYDLIELRCSPYKQVEQRSYTIPPKDYLTARRGLSFSSFGSAESCKVFDQEYGEVSRKGSGNGAQVHQESESDDNKMPPLADDIVPGVIDAYGNKVGYGKTEQEEEARLAAQVAAMQMDTHEQETSLERLGGREIVQVTREGKGVVEPIIQFPEEDETQVGEQNCHIQVTMTEDMLAKLQQANDRVRQQTNISQASQSRGPRPSDMIPALQGLSSLQVSFGSVNDITMQPADSVLGKRNADDQEEQCEQLDLSLGLAHGQKKTGGTPKKGRTQAQGKEQSGQGGVDVFYTRKKLASTGHKPTGNLTRPNVWSRQAQ</sequence>
<dbReference type="InterPro" id="IPR040256">
    <property type="entry name" value="At4g02000-like"/>
</dbReference>
<name>A0AAD8X2N0_LOLMU</name>
<keyword evidence="4" id="KW-1185">Reference proteome</keyword>
<dbReference type="Proteomes" id="UP001231189">
    <property type="component" value="Unassembled WGS sequence"/>
</dbReference>
<feature type="region of interest" description="Disordered" evidence="1">
    <location>
        <begin position="731"/>
        <end position="792"/>
    </location>
</feature>
<keyword evidence="2" id="KW-0732">Signal</keyword>
<dbReference type="PANTHER" id="PTHR31286:SF167">
    <property type="entry name" value="OS09G0268800 PROTEIN"/>
    <property type="match status" value="1"/>
</dbReference>
<feature type="compositionally biased region" description="Polar residues" evidence="1">
    <location>
        <begin position="779"/>
        <end position="792"/>
    </location>
</feature>
<evidence type="ECO:0008006" key="5">
    <source>
        <dbReference type="Google" id="ProtNLM"/>
    </source>
</evidence>
<dbReference type="PANTHER" id="PTHR31286">
    <property type="entry name" value="GLYCINE-RICH CELL WALL STRUCTURAL PROTEIN 1.8-LIKE"/>
    <property type="match status" value="1"/>
</dbReference>
<feature type="compositionally biased region" description="Basic and acidic residues" evidence="1">
    <location>
        <begin position="60"/>
        <end position="86"/>
    </location>
</feature>
<comment type="caution">
    <text evidence="3">The sequence shown here is derived from an EMBL/GenBank/DDBJ whole genome shotgun (WGS) entry which is preliminary data.</text>
</comment>
<feature type="compositionally biased region" description="Polar residues" evidence="1">
    <location>
        <begin position="663"/>
        <end position="675"/>
    </location>
</feature>
<evidence type="ECO:0000313" key="4">
    <source>
        <dbReference type="Proteomes" id="UP001231189"/>
    </source>
</evidence>
<feature type="region of interest" description="Disordered" evidence="1">
    <location>
        <begin position="532"/>
        <end position="556"/>
    </location>
</feature>
<accession>A0AAD8X2N0</accession>
<evidence type="ECO:0000256" key="1">
    <source>
        <dbReference type="SAM" id="MobiDB-lite"/>
    </source>
</evidence>
<proteinExistence type="predicted"/>
<dbReference type="AlphaFoldDB" id="A0AAD8X2N0"/>
<feature type="signal peptide" evidence="2">
    <location>
        <begin position="1"/>
        <end position="36"/>
    </location>
</feature>
<reference evidence="3" key="1">
    <citation type="submission" date="2023-07" db="EMBL/GenBank/DDBJ databases">
        <title>A chromosome-level genome assembly of Lolium multiflorum.</title>
        <authorList>
            <person name="Chen Y."/>
            <person name="Copetti D."/>
            <person name="Kolliker R."/>
            <person name="Studer B."/>
        </authorList>
    </citation>
    <scope>NUCLEOTIDE SEQUENCE</scope>
    <source>
        <strain evidence="3">02402/16</strain>
        <tissue evidence="3">Leaf</tissue>
    </source>
</reference>
<feature type="region of interest" description="Disordered" evidence="1">
    <location>
        <begin position="663"/>
        <end position="684"/>
    </location>
</feature>
<gene>
    <name evidence="3" type="ORF">QYE76_009987</name>
</gene>
<feature type="chain" id="PRO_5041927537" description="DUF4283 domain-containing protein" evidence="2">
    <location>
        <begin position="37"/>
        <end position="792"/>
    </location>
</feature>
<organism evidence="3 4">
    <name type="scientific">Lolium multiflorum</name>
    <name type="common">Italian ryegrass</name>
    <name type="synonym">Lolium perenne subsp. multiflorum</name>
    <dbReference type="NCBI Taxonomy" id="4521"/>
    <lineage>
        <taxon>Eukaryota</taxon>
        <taxon>Viridiplantae</taxon>
        <taxon>Streptophyta</taxon>
        <taxon>Embryophyta</taxon>
        <taxon>Tracheophyta</taxon>
        <taxon>Spermatophyta</taxon>
        <taxon>Magnoliopsida</taxon>
        <taxon>Liliopsida</taxon>
        <taxon>Poales</taxon>
        <taxon>Poaceae</taxon>
        <taxon>BOP clade</taxon>
        <taxon>Pooideae</taxon>
        <taxon>Poodae</taxon>
        <taxon>Poeae</taxon>
        <taxon>Poeae Chloroplast Group 2 (Poeae type)</taxon>
        <taxon>Loliodinae</taxon>
        <taxon>Loliinae</taxon>
        <taxon>Lolium</taxon>
    </lineage>
</organism>
<feature type="region of interest" description="Disordered" evidence="1">
    <location>
        <begin position="121"/>
        <end position="208"/>
    </location>
</feature>
<dbReference type="EMBL" id="JAUUTY010000001">
    <property type="protein sequence ID" value="KAK1693290.1"/>
    <property type="molecule type" value="Genomic_DNA"/>
</dbReference>
<feature type="region of interest" description="Disordered" evidence="1">
    <location>
        <begin position="40"/>
        <end position="86"/>
    </location>
</feature>
<evidence type="ECO:0000313" key="3">
    <source>
        <dbReference type="EMBL" id="KAK1693290.1"/>
    </source>
</evidence>
<evidence type="ECO:0000256" key="2">
    <source>
        <dbReference type="SAM" id="SignalP"/>
    </source>
</evidence>
<protein>
    <recommendedName>
        <fullName evidence="5">DUF4283 domain-containing protein</fullName>
    </recommendedName>
</protein>